<reference evidence="2 3" key="1">
    <citation type="submission" date="2024-03" db="EMBL/GenBank/DDBJ databases">
        <title>Ignisphaera cupida sp. nov., a hyperthermophilic hydrolytic archaeon from a hot spring of Kamchatka, and proposal of Ignisphaeraceae fam. nov.</title>
        <authorList>
            <person name="Podosokorskaya O.A."/>
            <person name="Elcheninov A.G."/>
            <person name="Maltseva A.I."/>
            <person name="Zayulina K.S."/>
            <person name="Novikov A."/>
            <person name="Merkel A.Y."/>
        </authorList>
    </citation>
    <scope>NUCLEOTIDE SEQUENCE [LARGE SCALE GENOMIC DNA]</scope>
    <source>
        <strain evidence="2 3">38H-sp</strain>
    </source>
</reference>
<evidence type="ECO:0000259" key="1">
    <source>
        <dbReference type="PROSITE" id="PS50042"/>
    </source>
</evidence>
<dbReference type="Pfam" id="PF13174">
    <property type="entry name" value="TPR_6"/>
    <property type="match status" value="1"/>
</dbReference>
<gene>
    <name evidence="2" type="ORF">WKV44_04655</name>
</gene>
<dbReference type="InterPro" id="IPR011990">
    <property type="entry name" value="TPR-like_helical_dom_sf"/>
</dbReference>
<keyword evidence="3" id="KW-1185">Reference proteome</keyword>
<organism evidence="2 3">
    <name type="scientific">Rarispira pelagica</name>
    <dbReference type="NCBI Taxonomy" id="3141764"/>
    <lineage>
        <taxon>Bacteria</taxon>
        <taxon>Pseudomonadati</taxon>
        <taxon>Spirochaetota</taxon>
        <taxon>Spirochaetia</taxon>
        <taxon>Winmispirales</taxon>
        <taxon>Winmispiraceae</taxon>
        <taxon>Rarispira</taxon>
    </lineage>
</organism>
<dbReference type="InterPro" id="IPR050397">
    <property type="entry name" value="Env_Response_Regulators"/>
</dbReference>
<dbReference type="Gene3D" id="1.25.40.10">
    <property type="entry name" value="Tetratricopeptide repeat domain"/>
    <property type="match status" value="1"/>
</dbReference>
<dbReference type="SMART" id="SM00100">
    <property type="entry name" value="cNMP"/>
    <property type="match status" value="1"/>
</dbReference>
<dbReference type="SUPFAM" id="SSF48452">
    <property type="entry name" value="TPR-like"/>
    <property type="match status" value="1"/>
</dbReference>
<dbReference type="SUPFAM" id="SSF51206">
    <property type="entry name" value="cAMP-binding domain-like"/>
    <property type="match status" value="1"/>
</dbReference>
<comment type="caution">
    <text evidence="2">The sequence shown here is derived from an EMBL/GenBank/DDBJ whole genome shotgun (WGS) entry which is preliminary data.</text>
</comment>
<dbReference type="Pfam" id="PF13181">
    <property type="entry name" value="TPR_8"/>
    <property type="match status" value="1"/>
</dbReference>
<dbReference type="EMBL" id="JBCHKQ010000002">
    <property type="protein sequence ID" value="MEM5947829.1"/>
    <property type="molecule type" value="Genomic_DNA"/>
</dbReference>
<proteinExistence type="predicted"/>
<dbReference type="InterPro" id="IPR018490">
    <property type="entry name" value="cNMP-bd_dom_sf"/>
</dbReference>
<dbReference type="InterPro" id="IPR000595">
    <property type="entry name" value="cNMP-bd_dom"/>
</dbReference>
<feature type="domain" description="Cyclic nucleotide-binding" evidence="1">
    <location>
        <begin position="1"/>
        <end position="102"/>
    </location>
</feature>
<dbReference type="RefSeq" id="WP_420069279.1">
    <property type="nucleotide sequence ID" value="NZ_JBCHKQ010000002.1"/>
</dbReference>
<accession>A0ABU9UAY2</accession>
<dbReference type="InterPro" id="IPR014710">
    <property type="entry name" value="RmlC-like_jellyroll"/>
</dbReference>
<sequence>MNYKKGSIIYFEGDVGDKIYVLQKGVIDLASTDIETGQEIHERVGRGEFFGVKSALGHFPREETVSVLSDAYVLIFTIEEFEEFLARNPRILIKMLQVFSMQLRRIHKRVQGLLAVAEEVNPEEGLFVICKYYMEKQKYPQALYALRRYKEYYPSGMHIGDVEAFIKKAELLAQRGRRAATDDTEEMPDVSEHKPIKLTSQEEIFYDAQSLMGQEKYQEALDKFKELAKNANDADMVKKALFEIGRCLCFLKNYDACIKHFTSFVQKYGNSKEVPDALFHIGQSYEGKGDKTKASSFYKKILSMVQPSLPIARKSKQALREIEESI</sequence>
<evidence type="ECO:0000313" key="3">
    <source>
        <dbReference type="Proteomes" id="UP001466331"/>
    </source>
</evidence>
<dbReference type="InterPro" id="IPR019734">
    <property type="entry name" value="TPR_rpt"/>
</dbReference>
<dbReference type="CDD" id="cd00038">
    <property type="entry name" value="CAP_ED"/>
    <property type="match status" value="1"/>
</dbReference>
<evidence type="ECO:0000313" key="2">
    <source>
        <dbReference type="EMBL" id="MEM5947829.1"/>
    </source>
</evidence>
<dbReference type="PROSITE" id="PS50042">
    <property type="entry name" value="CNMP_BINDING_3"/>
    <property type="match status" value="1"/>
</dbReference>
<dbReference type="Pfam" id="PF00027">
    <property type="entry name" value="cNMP_binding"/>
    <property type="match status" value="1"/>
</dbReference>
<dbReference type="PANTHER" id="PTHR24567">
    <property type="entry name" value="CRP FAMILY TRANSCRIPTIONAL REGULATORY PROTEIN"/>
    <property type="match status" value="1"/>
</dbReference>
<dbReference type="Proteomes" id="UP001466331">
    <property type="component" value="Unassembled WGS sequence"/>
</dbReference>
<dbReference type="Gene3D" id="2.60.120.10">
    <property type="entry name" value="Jelly Rolls"/>
    <property type="match status" value="1"/>
</dbReference>
<name>A0ABU9UAY2_9SPIR</name>
<dbReference type="PANTHER" id="PTHR24567:SF74">
    <property type="entry name" value="HTH-TYPE TRANSCRIPTIONAL REGULATOR ARCR"/>
    <property type="match status" value="1"/>
</dbReference>
<protein>
    <submittedName>
        <fullName evidence="2">Cyclic nucleotide-binding domain-containing protein</fullName>
    </submittedName>
</protein>